<protein>
    <recommendedName>
        <fullName evidence="2">histidine kinase</fullName>
        <ecNumber evidence="2">2.7.13.3</ecNumber>
    </recommendedName>
</protein>
<accession>A0A840XX75</accession>
<evidence type="ECO:0000256" key="10">
    <source>
        <dbReference type="ARBA" id="ARBA00022741"/>
    </source>
</evidence>
<dbReference type="InterPro" id="IPR029016">
    <property type="entry name" value="GAF-like_dom_sf"/>
</dbReference>
<dbReference type="SMART" id="SM00091">
    <property type="entry name" value="PAS"/>
    <property type="match status" value="2"/>
</dbReference>
<evidence type="ECO:0000256" key="6">
    <source>
        <dbReference type="ARBA" id="ARBA00022630"/>
    </source>
</evidence>
<dbReference type="NCBIfam" id="TIGR00229">
    <property type="entry name" value="sensory_box"/>
    <property type="match status" value="2"/>
</dbReference>
<dbReference type="Pfam" id="PF01590">
    <property type="entry name" value="GAF"/>
    <property type="match status" value="1"/>
</dbReference>
<keyword evidence="6" id="KW-0285">Flavoprotein</keyword>
<evidence type="ECO:0000256" key="5">
    <source>
        <dbReference type="ARBA" id="ARBA00022606"/>
    </source>
</evidence>
<dbReference type="Gene3D" id="3.30.450.20">
    <property type="entry name" value="PAS domain"/>
    <property type="match status" value="2"/>
</dbReference>
<evidence type="ECO:0000256" key="11">
    <source>
        <dbReference type="ARBA" id="ARBA00022777"/>
    </source>
</evidence>
<dbReference type="InterPro" id="IPR036890">
    <property type="entry name" value="HATPase_C_sf"/>
</dbReference>
<dbReference type="GO" id="GO:0004673">
    <property type="term" value="F:protein histidine kinase activity"/>
    <property type="evidence" value="ECO:0007669"/>
    <property type="project" value="UniProtKB-EC"/>
</dbReference>
<dbReference type="RefSeq" id="WP_184514760.1">
    <property type="nucleotide sequence ID" value="NZ_JACIJD010000004.1"/>
</dbReference>
<dbReference type="SMART" id="SM00911">
    <property type="entry name" value="HWE_HK"/>
    <property type="match status" value="1"/>
</dbReference>
<dbReference type="PROSITE" id="PS50113">
    <property type="entry name" value="PAC"/>
    <property type="match status" value="1"/>
</dbReference>
<evidence type="ECO:0000256" key="12">
    <source>
        <dbReference type="ARBA" id="ARBA00022840"/>
    </source>
</evidence>
<reference evidence="18 19" key="1">
    <citation type="submission" date="2020-08" db="EMBL/GenBank/DDBJ databases">
        <title>Genomic Encyclopedia of Type Strains, Phase IV (KMG-IV): sequencing the most valuable type-strain genomes for metagenomic binning, comparative biology and taxonomic classification.</title>
        <authorList>
            <person name="Goeker M."/>
        </authorList>
    </citation>
    <scope>NUCLEOTIDE SEQUENCE [LARGE SCALE GENOMIC DNA]</scope>
    <source>
        <strain evidence="18 19">DSM 25622</strain>
    </source>
</reference>
<dbReference type="Pfam" id="PF03693">
    <property type="entry name" value="ParD_antitoxin"/>
    <property type="match status" value="1"/>
</dbReference>
<keyword evidence="8" id="KW-0808">Transferase</keyword>
<dbReference type="SUPFAM" id="SSF55785">
    <property type="entry name" value="PYP-like sensor domain (PAS domain)"/>
    <property type="match status" value="2"/>
</dbReference>
<keyword evidence="13" id="KW-0157">Chromophore</keyword>
<evidence type="ECO:0000256" key="13">
    <source>
        <dbReference type="ARBA" id="ARBA00022991"/>
    </source>
</evidence>
<keyword evidence="12" id="KW-0067">ATP-binding</keyword>
<dbReference type="EC" id="2.7.13.3" evidence="2"/>
<evidence type="ECO:0000259" key="17">
    <source>
        <dbReference type="PROSITE" id="PS50113"/>
    </source>
</evidence>
<dbReference type="PANTHER" id="PTHR41523">
    <property type="entry name" value="TWO-COMPONENT SYSTEM SENSOR PROTEIN"/>
    <property type="match status" value="1"/>
</dbReference>
<dbReference type="Gene3D" id="3.30.565.10">
    <property type="entry name" value="Histidine kinase-like ATPase, C-terminal domain"/>
    <property type="match status" value="1"/>
</dbReference>
<evidence type="ECO:0000313" key="18">
    <source>
        <dbReference type="EMBL" id="MBB5693095.1"/>
    </source>
</evidence>
<keyword evidence="19" id="KW-1185">Reference proteome</keyword>
<dbReference type="SUPFAM" id="SSF55874">
    <property type="entry name" value="ATPase domain of HSP90 chaperone/DNA topoisomerase II/histidine kinase"/>
    <property type="match status" value="1"/>
</dbReference>
<evidence type="ECO:0000256" key="2">
    <source>
        <dbReference type="ARBA" id="ARBA00012438"/>
    </source>
</evidence>
<dbReference type="InterPro" id="IPR038296">
    <property type="entry name" value="ParD_sf"/>
</dbReference>
<feature type="domain" description="PAS" evidence="16">
    <location>
        <begin position="221"/>
        <end position="264"/>
    </location>
</feature>
<evidence type="ECO:0000256" key="14">
    <source>
        <dbReference type="ARBA" id="ARBA00023026"/>
    </source>
</evidence>
<sequence length="668" mass="72541">MRLRDPERAAEAEALLQARLASGRYRDADEALCAALRLLEAQERGGADTRETFRQDLDALLRDLSDPVEAMAAAAGMLGRALGISRAGYGEIDLAGGTVRVERDWTDGSVAGLADTPRPLAAFGPTLVAELRAGRTVVIEDFRTDPRTQGRASQVAWESIGARALVVAPLVKAGRLTATLYAHESRPRRWTAEEAGLVREVADRTWDAVGRARAEAALRESEERYRTLFDLAPFALIIIDPTTHQVLDVNAHACEAYGYSREEFARLTIRDLDTLADSDAIRARARAGTIRPGLQGFEARHRTRSGELRDVLVRVQGMRLAGRDVTYGAHFDITEQKAAEAALRASNARLRLAIEAARLSTWEYDILRGAGTRAGPLTRVLPAVPSDREFEFRSWLDAIHPEDRPEAKAKFSAAARGEAARFEAEFRVRRPNGEWAWVSSFGAVVEHDPATGAPSRIAGVAQDITERKASEERRLLLMREVDHRAKNALSVVQAALRLTRAADLPSYRQAIEGRVAAMARAQTLLAEDRWAGADLRALLSGEVGPFLGGDGRRAQLEGEPVMLPASAAQPLAMAVHELATNATKHGALSVPGGQVRIDWTLRDGTLSLRWAETGGPPLAAPPEGRGFGSRVLDGTMRQQLGGTVALDWARTGLVCDIALPLRGVRAGR</sequence>
<dbReference type="EMBL" id="JACIJD010000004">
    <property type="protein sequence ID" value="MBB5693095.1"/>
    <property type="molecule type" value="Genomic_DNA"/>
</dbReference>
<dbReference type="InterPro" id="IPR003018">
    <property type="entry name" value="GAF"/>
</dbReference>
<evidence type="ECO:0000256" key="7">
    <source>
        <dbReference type="ARBA" id="ARBA00022643"/>
    </source>
</evidence>
<evidence type="ECO:0000256" key="8">
    <source>
        <dbReference type="ARBA" id="ARBA00022679"/>
    </source>
</evidence>
<evidence type="ECO:0000256" key="15">
    <source>
        <dbReference type="ARBA" id="ARBA00023170"/>
    </source>
</evidence>
<dbReference type="GO" id="GO:0009881">
    <property type="term" value="F:photoreceptor activity"/>
    <property type="evidence" value="ECO:0007669"/>
    <property type="project" value="UniProtKB-KW"/>
</dbReference>
<name>A0A840XX75_9PROT</name>
<dbReference type="Proteomes" id="UP000580654">
    <property type="component" value="Unassembled WGS sequence"/>
</dbReference>
<dbReference type="InterPro" id="IPR011102">
    <property type="entry name" value="Sig_transdc_His_kinase_HWE"/>
</dbReference>
<dbReference type="Gene3D" id="6.10.10.120">
    <property type="entry name" value="Antitoxin ParD1-like"/>
    <property type="match status" value="1"/>
</dbReference>
<gene>
    <name evidence="18" type="ORF">FHS87_001121</name>
</gene>
<evidence type="ECO:0000256" key="4">
    <source>
        <dbReference type="ARBA" id="ARBA00022553"/>
    </source>
</evidence>
<keyword evidence="9" id="KW-0677">Repeat</keyword>
<dbReference type="SUPFAM" id="SSF55781">
    <property type="entry name" value="GAF domain-like"/>
    <property type="match status" value="1"/>
</dbReference>
<evidence type="ECO:0000256" key="3">
    <source>
        <dbReference type="ARBA" id="ARBA00022543"/>
    </source>
</evidence>
<dbReference type="Pfam" id="PF08447">
    <property type="entry name" value="PAS_3"/>
    <property type="match status" value="1"/>
</dbReference>
<keyword evidence="7" id="KW-0288">FMN</keyword>
<dbReference type="InterPro" id="IPR022789">
    <property type="entry name" value="ParD"/>
</dbReference>
<keyword evidence="15" id="KW-0675">Receptor</keyword>
<dbReference type="InterPro" id="IPR001610">
    <property type="entry name" value="PAC"/>
</dbReference>
<dbReference type="InterPro" id="IPR000700">
    <property type="entry name" value="PAS-assoc_C"/>
</dbReference>
<dbReference type="InterPro" id="IPR013655">
    <property type="entry name" value="PAS_fold_3"/>
</dbReference>
<keyword evidence="10" id="KW-0547">Nucleotide-binding</keyword>
<evidence type="ECO:0000259" key="16">
    <source>
        <dbReference type="PROSITE" id="PS50112"/>
    </source>
</evidence>
<organism evidence="18 19">
    <name type="scientific">Muricoccus pecuniae</name>
    <dbReference type="NCBI Taxonomy" id="693023"/>
    <lineage>
        <taxon>Bacteria</taxon>
        <taxon>Pseudomonadati</taxon>
        <taxon>Pseudomonadota</taxon>
        <taxon>Alphaproteobacteria</taxon>
        <taxon>Acetobacterales</taxon>
        <taxon>Roseomonadaceae</taxon>
        <taxon>Muricoccus</taxon>
    </lineage>
</organism>
<dbReference type="InterPro" id="IPR000014">
    <property type="entry name" value="PAS"/>
</dbReference>
<keyword evidence="14" id="KW-0843">Virulence</keyword>
<proteinExistence type="predicted"/>
<comment type="catalytic activity">
    <reaction evidence="1">
        <text>ATP + protein L-histidine = ADP + protein N-phospho-L-histidine.</text>
        <dbReference type="EC" id="2.7.13.3"/>
    </reaction>
</comment>
<dbReference type="Pfam" id="PF07536">
    <property type="entry name" value="HWE_HK"/>
    <property type="match status" value="1"/>
</dbReference>
<keyword evidence="11" id="KW-0418">Kinase</keyword>
<comment type="caution">
    <text evidence="18">The sequence shown here is derived from an EMBL/GenBank/DDBJ whole genome shotgun (WGS) entry which is preliminary data.</text>
</comment>
<dbReference type="PANTHER" id="PTHR41523:SF8">
    <property type="entry name" value="ETHYLENE RESPONSE SENSOR PROTEIN"/>
    <property type="match status" value="1"/>
</dbReference>
<keyword evidence="4" id="KW-0597">Phosphoprotein</keyword>
<dbReference type="GO" id="GO:0005524">
    <property type="term" value="F:ATP binding"/>
    <property type="evidence" value="ECO:0007669"/>
    <property type="project" value="UniProtKB-KW"/>
</dbReference>
<dbReference type="AlphaFoldDB" id="A0A840XX75"/>
<evidence type="ECO:0000256" key="9">
    <source>
        <dbReference type="ARBA" id="ARBA00022737"/>
    </source>
</evidence>
<dbReference type="InterPro" id="IPR035965">
    <property type="entry name" value="PAS-like_dom_sf"/>
</dbReference>
<keyword evidence="3" id="KW-0600">Photoreceptor protein</keyword>
<dbReference type="SMART" id="SM00065">
    <property type="entry name" value="GAF"/>
    <property type="match status" value="1"/>
</dbReference>
<dbReference type="Gene3D" id="3.30.450.40">
    <property type="match status" value="1"/>
</dbReference>
<keyword evidence="5" id="KW-0716">Sensory transduction</keyword>
<dbReference type="Pfam" id="PF13426">
    <property type="entry name" value="PAS_9"/>
    <property type="match status" value="1"/>
</dbReference>
<dbReference type="CDD" id="cd00130">
    <property type="entry name" value="PAS"/>
    <property type="match status" value="2"/>
</dbReference>
<evidence type="ECO:0000313" key="19">
    <source>
        <dbReference type="Proteomes" id="UP000580654"/>
    </source>
</evidence>
<dbReference type="SMART" id="SM00086">
    <property type="entry name" value="PAC"/>
    <property type="match status" value="2"/>
</dbReference>
<dbReference type="PROSITE" id="PS50112">
    <property type="entry name" value="PAS"/>
    <property type="match status" value="1"/>
</dbReference>
<feature type="domain" description="PAC" evidence="17">
    <location>
        <begin position="422"/>
        <end position="476"/>
    </location>
</feature>
<evidence type="ECO:0000256" key="1">
    <source>
        <dbReference type="ARBA" id="ARBA00000085"/>
    </source>
</evidence>